<dbReference type="InterPro" id="IPR038305">
    <property type="entry name" value="HeLo_sf"/>
</dbReference>
<name>A0A9P9EUS4_9HYPO</name>
<reference evidence="4" key="1">
    <citation type="journal article" date="2021" name="Nat. Commun.">
        <title>Genetic determinants of endophytism in the Arabidopsis root mycobiome.</title>
        <authorList>
            <person name="Mesny F."/>
            <person name="Miyauchi S."/>
            <person name="Thiergart T."/>
            <person name="Pickel B."/>
            <person name="Atanasova L."/>
            <person name="Karlsson M."/>
            <person name="Huettel B."/>
            <person name="Barry K.W."/>
            <person name="Haridas S."/>
            <person name="Chen C."/>
            <person name="Bauer D."/>
            <person name="Andreopoulos W."/>
            <person name="Pangilinan J."/>
            <person name="LaButti K."/>
            <person name="Riley R."/>
            <person name="Lipzen A."/>
            <person name="Clum A."/>
            <person name="Drula E."/>
            <person name="Henrissat B."/>
            <person name="Kohler A."/>
            <person name="Grigoriev I.V."/>
            <person name="Martin F.M."/>
            <person name="Hacquard S."/>
        </authorList>
    </citation>
    <scope>NUCLEOTIDE SEQUENCE</scope>
    <source>
        <strain evidence="4">MPI-CAGE-AT-0021</strain>
    </source>
</reference>
<feature type="domain" description="Prion-inhibition and propagation HeLo" evidence="2">
    <location>
        <begin position="5"/>
        <end position="62"/>
    </location>
</feature>
<evidence type="ECO:0000256" key="1">
    <source>
        <dbReference type="ARBA" id="ARBA00022737"/>
    </source>
</evidence>
<gene>
    <name evidence="4" type="ORF">B0J13DRAFT_399994</name>
</gene>
<organism evidence="4 5">
    <name type="scientific">Dactylonectria estremocensis</name>
    <dbReference type="NCBI Taxonomy" id="1079267"/>
    <lineage>
        <taxon>Eukaryota</taxon>
        <taxon>Fungi</taxon>
        <taxon>Dikarya</taxon>
        <taxon>Ascomycota</taxon>
        <taxon>Pezizomycotina</taxon>
        <taxon>Sordariomycetes</taxon>
        <taxon>Hypocreomycetidae</taxon>
        <taxon>Hypocreales</taxon>
        <taxon>Nectriaceae</taxon>
        <taxon>Dactylonectria</taxon>
    </lineage>
</organism>
<dbReference type="Pfam" id="PF14479">
    <property type="entry name" value="HeLo"/>
    <property type="match status" value="1"/>
</dbReference>
<dbReference type="OrthoDB" id="539213at2759"/>
<dbReference type="Pfam" id="PF24883">
    <property type="entry name" value="NPHP3_N"/>
    <property type="match status" value="1"/>
</dbReference>
<evidence type="ECO:0000259" key="3">
    <source>
        <dbReference type="Pfam" id="PF24883"/>
    </source>
</evidence>
<feature type="domain" description="Nephrocystin 3-like N-terminal" evidence="3">
    <location>
        <begin position="67"/>
        <end position="215"/>
    </location>
</feature>
<dbReference type="EMBL" id="JAGMUU010000010">
    <property type="protein sequence ID" value="KAH7144327.1"/>
    <property type="molecule type" value="Genomic_DNA"/>
</dbReference>
<dbReference type="InterPro" id="IPR029498">
    <property type="entry name" value="HeLo_dom"/>
</dbReference>
<evidence type="ECO:0000313" key="4">
    <source>
        <dbReference type="EMBL" id="KAH7144327.1"/>
    </source>
</evidence>
<keyword evidence="1" id="KW-0677">Repeat</keyword>
<evidence type="ECO:0000313" key="5">
    <source>
        <dbReference type="Proteomes" id="UP000717696"/>
    </source>
</evidence>
<dbReference type="InterPro" id="IPR056884">
    <property type="entry name" value="NPHP3-like_N"/>
</dbReference>
<sequence length="469" mass="53275">MEPVGLAVGIAGLAGLFSSCLEVVENVDSYRDFEHDSRSLAAQFDADRLRFQQWGRSIGIEEGQLAKQSKLLWITGPAGFGKTILCASVVEHLLTAPKSPVAYFFLSSSFESRSDPYSAMRSWIAQLISFNRTAFDLARGKWLTQDEQVATRTTVIALFQDIIHHVPDCTLVLDGLDECTWIGEDREGHKSMTGFIEAMEQAISDTTTRLMIVSRDEPELRRALTRVRGFLELKISSQDVQHDVLLFSRSIVDRKLPKKDEVTKTEVSLKMADRSEGQFIWVRMQENSLRSWKNKRQLEDAIDKAPAQLESVYERNWTRMSQLPDEERTRAYNLLRWAAFALRPLSVGEMTEAVLIDTELDQLPVEELPDSVDEEYIDNEILGPCGSLLEVREISSETCDPSRTVHLAHFSIKQYFLTHTSTRGRLLLSNHNFQCSNDALENARLASLCLSYVNYRGVWKDSPAIEEKQ</sequence>
<dbReference type="Gene3D" id="1.20.120.1020">
    <property type="entry name" value="Prion-inhibition and propagation, HeLo domain"/>
    <property type="match status" value="1"/>
</dbReference>
<dbReference type="PANTHER" id="PTHR10039">
    <property type="entry name" value="AMELOGENIN"/>
    <property type="match status" value="1"/>
</dbReference>
<dbReference type="InterPro" id="IPR027417">
    <property type="entry name" value="P-loop_NTPase"/>
</dbReference>
<evidence type="ECO:0000259" key="2">
    <source>
        <dbReference type="Pfam" id="PF14479"/>
    </source>
</evidence>
<dbReference type="Proteomes" id="UP000717696">
    <property type="component" value="Unassembled WGS sequence"/>
</dbReference>
<protein>
    <submittedName>
        <fullName evidence="4">Ankyrin-1</fullName>
    </submittedName>
</protein>
<dbReference type="AlphaFoldDB" id="A0A9P9EUS4"/>
<accession>A0A9P9EUS4</accession>
<feature type="non-terminal residue" evidence="4">
    <location>
        <position position="469"/>
    </location>
</feature>
<proteinExistence type="predicted"/>
<keyword evidence="5" id="KW-1185">Reference proteome</keyword>
<comment type="caution">
    <text evidence="4">The sequence shown here is derived from an EMBL/GenBank/DDBJ whole genome shotgun (WGS) entry which is preliminary data.</text>
</comment>
<dbReference type="PANTHER" id="PTHR10039:SF14">
    <property type="entry name" value="NACHT DOMAIN-CONTAINING PROTEIN"/>
    <property type="match status" value="1"/>
</dbReference>
<dbReference type="SUPFAM" id="SSF52540">
    <property type="entry name" value="P-loop containing nucleoside triphosphate hydrolases"/>
    <property type="match status" value="1"/>
</dbReference>